<gene>
    <name evidence="2" type="ORF">Smic_51690</name>
</gene>
<evidence type="ECO:0000313" key="3">
    <source>
        <dbReference type="Proteomes" id="UP000498740"/>
    </source>
</evidence>
<organism evidence="2 3">
    <name type="scientific">Streptomyces microflavus</name>
    <name type="common">Streptomyces lipmanii</name>
    <dbReference type="NCBI Taxonomy" id="1919"/>
    <lineage>
        <taxon>Bacteria</taxon>
        <taxon>Bacillati</taxon>
        <taxon>Actinomycetota</taxon>
        <taxon>Actinomycetes</taxon>
        <taxon>Kitasatosporales</taxon>
        <taxon>Streptomycetaceae</taxon>
        <taxon>Streptomyces</taxon>
    </lineage>
</organism>
<accession>A0A7J0CW02</accession>
<name>A0A7J0CW02_STRMI</name>
<sequence length="111" mass="11810">MLAGATPVLVHNSTCSNYENPGHHDPTGGPNPYVPKRAVLPGDAGEQFGNSVLVDGTRWTKVGSGKSAEYYRYFDDGNGKWHWSGSTGGVTKSGTPVPIPMSRVPIQVKRG</sequence>
<feature type="region of interest" description="Disordered" evidence="1">
    <location>
        <begin position="12"/>
        <end position="36"/>
    </location>
</feature>
<proteinExistence type="predicted"/>
<evidence type="ECO:0000256" key="1">
    <source>
        <dbReference type="SAM" id="MobiDB-lite"/>
    </source>
</evidence>
<dbReference type="EMBL" id="BLWD01000001">
    <property type="protein sequence ID" value="GFN06613.1"/>
    <property type="molecule type" value="Genomic_DNA"/>
</dbReference>
<dbReference type="AlphaFoldDB" id="A0A7J0CW02"/>
<protein>
    <submittedName>
        <fullName evidence="2">Uncharacterized protein</fullName>
    </submittedName>
</protein>
<reference evidence="2 3" key="1">
    <citation type="submission" date="2020-05" db="EMBL/GenBank/DDBJ databases">
        <title>Whole genome shotgun sequence of Streptomyces microflavus NBRC 13062.</title>
        <authorList>
            <person name="Komaki H."/>
            <person name="Tamura T."/>
        </authorList>
    </citation>
    <scope>NUCLEOTIDE SEQUENCE [LARGE SCALE GENOMIC DNA]</scope>
    <source>
        <strain evidence="2 3">NBRC 13062</strain>
    </source>
</reference>
<comment type="caution">
    <text evidence="2">The sequence shown here is derived from an EMBL/GenBank/DDBJ whole genome shotgun (WGS) entry which is preliminary data.</text>
</comment>
<dbReference type="Proteomes" id="UP000498740">
    <property type="component" value="Unassembled WGS sequence"/>
</dbReference>
<evidence type="ECO:0000313" key="2">
    <source>
        <dbReference type="EMBL" id="GFN06613.1"/>
    </source>
</evidence>